<feature type="domain" description="DUF5681" evidence="2">
    <location>
        <begin position="22"/>
        <end position="98"/>
    </location>
</feature>
<dbReference type="InterPro" id="IPR043736">
    <property type="entry name" value="DUF5681"/>
</dbReference>
<evidence type="ECO:0000313" key="4">
    <source>
        <dbReference type="Proteomes" id="UP000184485"/>
    </source>
</evidence>
<name>A0A1M5I1U9_9HYPH</name>
<proteinExistence type="predicted"/>
<dbReference type="Pfam" id="PF18932">
    <property type="entry name" value="DUF5681"/>
    <property type="match status" value="1"/>
</dbReference>
<gene>
    <name evidence="3" type="ORF">SAMN02745157_3712</name>
</gene>
<dbReference type="OrthoDB" id="2086138at2"/>
<feature type="region of interest" description="Disordered" evidence="1">
    <location>
        <begin position="1"/>
        <end position="43"/>
    </location>
</feature>
<dbReference type="STRING" id="1122133.SAMN02745157_3712"/>
<evidence type="ECO:0000259" key="2">
    <source>
        <dbReference type="Pfam" id="PF18932"/>
    </source>
</evidence>
<evidence type="ECO:0000313" key="3">
    <source>
        <dbReference type="EMBL" id="SHG22225.1"/>
    </source>
</evidence>
<dbReference type="Proteomes" id="UP000184485">
    <property type="component" value="Unassembled WGS sequence"/>
</dbReference>
<protein>
    <recommendedName>
        <fullName evidence="2">DUF5681 domain-containing protein</fullName>
    </recommendedName>
</protein>
<dbReference type="EMBL" id="FQUP01000004">
    <property type="protein sequence ID" value="SHG22225.1"/>
    <property type="molecule type" value="Genomic_DNA"/>
</dbReference>
<dbReference type="RefSeq" id="WP_073055789.1">
    <property type="nucleotide sequence ID" value="NZ_FQUP01000004.1"/>
</dbReference>
<dbReference type="AlphaFoldDB" id="A0A1M5I1U9"/>
<evidence type="ECO:0000256" key="1">
    <source>
        <dbReference type="SAM" id="MobiDB-lite"/>
    </source>
</evidence>
<organism evidence="3 4">
    <name type="scientific">Kaistia soli DSM 19436</name>
    <dbReference type="NCBI Taxonomy" id="1122133"/>
    <lineage>
        <taxon>Bacteria</taxon>
        <taxon>Pseudomonadati</taxon>
        <taxon>Pseudomonadota</taxon>
        <taxon>Alphaproteobacteria</taxon>
        <taxon>Hyphomicrobiales</taxon>
        <taxon>Kaistiaceae</taxon>
        <taxon>Kaistia</taxon>
    </lineage>
</organism>
<keyword evidence="4" id="KW-1185">Reference proteome</keyword>
<sequence>MSDASDNKSPPSDVGYRRPPPRTRFKKGQSGNPGGRPRKKGPAVTDMAALLDAPVKLRQGGRAKTVAMKEAQLRAMLKKAMTGDLEAVAYCLQQFDAHGAIAMPELEQGGVIHIPKTMPIGMGTLLVQFFGRPKEKTATGVPIWSADQIAIARERYLASVSDDERNDDLRRGYPDLEQR</sequence>
<accession>A0A1M5I1U9</accession>
<reference evidence="3 4" key="1">
    <citation type="submission" date="2016-11" db="EMBL/GenBank/DDBJ databases">
        <authorList>
            <person name="Jaros S."/>
            <person name="Januszkiewicz K."/>
            <person name="Wedrychowicz H."/>
        </authorList>
    </citation>
    <scope>NUCLEOTIDE SEQUENCE [LARGE SCALE GENOMIC DNA]</scope>
    <source>
        <strain evidence="3 4">DSM 19436</strain>
    </source>
</reference>